<comment type="caution">
    <text evidence="1">The sequence shown here is derived from an EMBL/GenBank/DDBJ whole genome shotgun (WGS) entry which is preliminary data.</text>
</comment>
<gene>
    <name evidence="1" type="ORF">K1T71_004404</name>
</gene>
<sequence>MSIMDPRMCRKISSSESLPDVDNVEYEVSNIIAPQESDENFMLEGSPEPQSVTWLDDDQIDELDLNLEQTNLCFHRVDSADIIYRSKKKKFKMVGKYVMGDILGEGSYGKVKEMLDSESLCRRAVKILKKRKLRRIPNGEQNVQREIQLLRILRHKNVIELVDVMYNDEKQKMYLVMEFCVGVLQDMLESSPGKKFPQRQAHDYFTQLLDGLEYLHGQGVVHKDIKPGNLLLTLDQTLKITDFGVAEALDMFSPEDTCYTGQGSPAFQPPEIANGAEQFSGGKVDIWSSGVTLYNMTTGRYPFEGDNVYRLLEAIGRCEAIPPPISLGTSLCTLLTHMLNRDPALRPTVQEIRRHAWVQSRPAFEAGDRIVSPRSRRSDELHNSTVIPYLVERHYASAQEYFTERDLRHELGDGGSRTLSTAELSDGESSRRKHRWHSSCGRLPSCRLT</sequence>
<organism evidence="1 2">
    <name type="scientific">Dendrolimus kikuchii</name>
    <dbReference type="NCBI Taxonomy" id="765133"/>
    <lineage>
        <taxon>Eukaryota</taxon>
        <taxon>Metazoa</taxon>
        <taxon>Ecdysozoa</taxon>
        <taxon>Arthropoda</taxon>
        <taxon>Hexapoda</taxon>
        <taxon>Insecta</taxon>
        <taxon>Pterygota</taxon>
        <taxon>Neoptera</taxon>
        <taxon>Endopterygota</taxon>
        <taxon>Lepidoptera</taxon>
        <taxon>Glossata</taxon>
        <taxon>Ditrysia</taxon>
        <taxon>Bombycoidea</taxon>
        <taxon>Lasiocampidae</taxon>
        <taxon>Dendrolimus</taxon>
    </lineage>
</organism>
<reference evidence="1 2" key="1">
    <citation type="journal article" date="2021" name="Front. Genet.">
        <title>Chromosome-Level Genome Assembly Reveals Significant Gene Expansion in the Toll and IMD Signaling Pathways of Dendrolimus kikuchii.</title>
        <authorList>
            <person name="Zhou J."/>
            <person name="Wu P."/>
            <person name="Xiong Z."/>
            <person name="Liu N."/>
            <person name="Zhao N."/>
            <person name="Ji M."/>
            <person name="Qiu Y."/>
            <person name="Yang B."/>
        </authorList>
    </citation>
    <scope>NUCLEOTIDE SEQUENCE [LARGE SCALE GENOMIC DNA]</scope>
    <source>
        <strain evidence="1">Ann1</strain>
    </source>
</reference>
<name>A0ACC1D7B7_9NEOP</name>
<protein>
    <submittedName>
        <fullName evidence="1">Uncharacterized protein</fullName>
    </submittedName>
</protein>
<keyword evidence="2" id="KW-1185">Reference proteome</keyword>
<evidence type="ECO:0000313" key="2">
    <source>
        <dbReference type="Proteomes" id="UP000824533"/>
    </source>
</evidence>
<dbReference type="EMBL" id="CM034393">
    <property type="protein sequence ID" value="KAJ0179813.1"/>
    <property type="molecule type" value="Genomic_DNA"/>
</dbReference>
<evidence type="ECO:0000313" key="1">
    <source>
        <dbReference type="EMBL" id="KAJ0179813.1"/>
    </source>
</evidence>
<dbReference type="Proteomes" id="UP000824533">
    <property type="component" value="Linkage Group LG07"/>
</dbReference>
<accession>A0ACC1D7B7</accession>
<proteinExistence type="predicted"/>